<dbReference type="CDD" id="cd00616">
    <property type="entry name" value="AHBA_syn"/>
    <property type="match status" value="1"/>
</dbReference>
<dbReference type="RefSeq" id="WP_084090273.1">
    <property type="nucleotide sequence ID" value="NZ_FWXD01000008.1"/>
</dbReference>
<feature type="modified residue" description="N6-(pyridoxal phosphate)lysine" evidence="4">
    <location>
        <position position="185"/>
    </location>
</feature>
<dbReference type="PIRSF" id="PIRSF000390">
    <property type="entry name" value="PLP_StrS"/>
    <property type="match status" value="1"/>
</dbReference>
<dbReference type="Gene3D" id="3.90.1150.10">
    <property type="entry name" value="Aspartate Aminotransferase, domain 1"/>
    <property type="match status" value="1"/>
</dbReference>
<evidence type="ECO:0000313" key="6">
    <source>
        <dbReference type="EMBL" id="SMC23442.1"/>
    </source>
</evidence>
<evidence type="ECO:0000256" key="4">
    <source>
        <dbReference type="PIRSR" id="PIRSR000390-2"/>
    </source>
</evidence>
<proteinExistence type="inferred from homology"/>
<dbReference type="Pfam" id="PF01041">
    <property type="entry name" value="DegT_DnrJ_EryC1"/>
    <property type="match status" value="1"/>
</dbReference>
<dbReference type="PANTHER" id="PTHR30244:SF36">
    <property type="entry name" value="3-OXO-GLUCOSE-6-PHOSPHATE:GLUTAMATE AMINOTRANSFERASE"/>
    <property type="match status" value="1"/>
</dbReference>
<organism evidence="6 7">
    <name type="scientific">Andreprevotia lacus DSM 23236</name>
    <dbReference type="NCBI Taxonomy" id="1121001"/>
    <lineage>
        <taxon>Bacteria</taxon>
        <taxon>Pseudomonadati</taxon>
        <taxon>Pseudomonadota</taxon>
        <taxon>Betaproteobacteria</taxon>
        <taxon>Neisseriales</taxon>
        <taxon>Chitinibacteraceae</taxon>
        <taxon>Andreprevotia</taxon>
    </lineage>
</organism>
<dbReference type="AlphaFoldDB" id="A0A1W1XI30"/>
<dbReference type="PANTHER" id="PTHR30244">
    <property type="entry name" value="TRANSAMINASE"/>
    <property type="match status" value="1"/>
</dbReference>
<keyword evidence="7" id="KW-1185">Reference proteome</keyword>
<dbReference type="GO" id="GO:0008483">
    <property type="term" value="F:transaminase activity"/>
    <property type="evidence" value="ECO:0007669"/>
    <property type="project" value="TreeGrafter"/>
</dbReference>
<dbReference type="EMBL" id="FWXD01000008">
    <property type="protein sequence ID" value="SMC23442.1"/>
    <property type="molecule type" value="Genomic_DNA"/>
</dbReference>
<dbReference type="STRING" id="1121001.SAMN02745857_01605"/>
<accession>A0A1W1XI30</accession>
<comment type="similarity">
    <text evidence="2 5">Belongs to the DegT/DnrJ/EryC1 family.</text>
</comment>
<dbReference type="SUPFAM" id="SSF53383">
    <property type="entry name" value="PLP-dependent transferases"/>
    <property type="match status" value="1"/>
</dbReference>
<evidence type="ECO:0000256" key="2">
    <source>
        <dbReference type="ARBA" id="ARBA00037999"/>
    </source>
</evidence>
<dbReference type="InterPro" id="IPR000653">
    <property type="entry name" value="DegT/StrS_aminotransferase"/>
</dbReference>
<dbReference type="InterPro" id="IPR015424">
    <property type="entry name" value="PyrdxlP-dep_Trfase"/>
</dbReference>
<dbReference type="GO" id="GO:0000271">
    <property type="term" value="P:polysaccharide biosynthetic process"/>
    <property type="evidence" value="ECO:0007669"/>
    <property type="project" value="TreeGrafter"/>
</dbReference>
<feature type="active site" description="Proton acceptor" evidence="3">
    <location>
        <position position="185"/>
    </location>
</feature>
<evidence type="ECO:0000256" key="5">
    <source>
        <dbReference type="RuleBase" id="RU004508"/>
    </source>
</evidence>
<sequence length="365" mass="38382">MLPINDLARHNGPLDGEIRVAIDRVLQRGYYILGPENQAFEAEFAAYLGVAGCVAVGNGTDALELALRALHIGPGDEVVTVANAGMYAGTAIHAVGATPRYVDIDPASMLLDVSLLPAATNDKTRAIVVTHLYGRMADVEAVVAFARPRGIAVIEDCAQAHGARRNGKLAGSVGDLAAFSFYPTKNLGALGDGGAVVSSDAGLLARLRGLRQYGWTSKYHVGMAGGRNSRLDEIQAAILRCKLPHLDGWNARRRAIIARYNAGLSGLGWQLPPAPGEGDVGHLYVVRAPQRDAVRAALTAAGIASDVHYPVPDHQQAALPMQASLPVTEVAAAELLTLPCFPELTDAELDQVIAACRQTVQGGQP</sequence>
<dbReference type="InterPro" id="IPR015421">
    <property type="entry name" value="PyrdxlP-dep_Trfase_major"/>
</dbReference>
<evidence type="ECO:0000256" key="3">
    <source>
        <dbReference type="PIRSR" id="PIRSR000390-1"/>
    </source>
</evidence>
<dbReference type="InterPro" id="IPR015422">
    <property type="entry name" value="PyrdxlP-dep_Trfase_small"/>
</dbReference>
<dbReference type="Proteomes" id="UP000192761">
    <property type="component" value="Unassembled WGS sequence"/>
</dbReference>
<dbReference type="Gene3D" id="3.40.640.10">
    <property type="entry name" value="Type I PLP-dependent aspartate aminotransferase-like (Major domain)"/>
    <property type="match status" value="1"/>
</dbReference>
<reference evidence="6 7" key="1">
    <citation type="submission" date="2017-04" db="EMBL/GenBank/DDBJ databases">
        <authorList>
            <person name="Afonso C.L."/>
            <person name="Miller P.J."/>
            <person name="Scott M.A."/>
            <person name="Spackman E."/>
            <person name="Goraichik I."/>
            <person name="Dimitrov K.M."/>
            <person name="Suarez D.L."/>
            <person name="Swayne D.E."/>
        </authorList>
    </citation>
    <scope>NUCLEOTIDE SEQUENCE [LARGE SCALE GENOMIC DNA]</scope>
    <source>
        <strain evidence="6 7">DSM 23236</strain>
    </source>
</reference>
<evidence type="ECO:0000313" key="7">
    <source>
        <dbReference type="Proteomes" id="UP000192761"/>
    </source>
</evidence>
<keyword evidence="1 4" id="KW-0663">Pyridoxal phosphate</keyword>
<name>A0A1W1XI30_9NEIS</name>
<evidence type="ECO:0000256" key="1">
    <source>
        <dbReference type="ARBA" id="ARBA00022898"/>
    </source>
</evidence>
<protein>
    <submittedName>
        <fullName evidence="6">dTDP-4-amino-4,6-dideoxygalactose transaminase</fullName>
    </submittedName>
</protein>
<dbReference type="GO" id="GO:0030170">
    <property type="term" value="F:pyridoxal phosphate binding"/>
    <property type="evidence" value="ECO:0007669"/>
    <property type="project" value="TreeGrafter"/>
</dbReference>
<gene>
    <name evidence="6" type="ORF">SAMN02745857_01605</name>
</gene>